<dbReference type="OrthoDB" id="190958at2759"/>
<keyword evidence="3 7" id="KW-0507">mRNA processing</keyword>
<gene>
    <name evidence="8" type="ORF">PICMEDRAFT_73078</name>
</gene>
<evidence type="ECO:0000256" key="6">
    <source>
        <dbReference type="ARBA" id="ARBA00023242"/>
    </source>
</evidence>
<dbReference type="GO" id="GO:0000398">
    <property type="term" value="P:mRNA splicing, via spliceosome"/>
    <property type="evidence" value="ECO:0007669"/>
    <property type="project" value="UniProtKB-UniRule"/>
</dbReference>
<comment type="subcellular location">
    <subcellularLocation>
        <location evidence="1 7">Nucleus</location>
    </subcellularLocation>
</comment>
<organism evidence="8 9">
    <name type="scientific">Pichia membranifaciens NRRL Y-2026</name>
    <dbReference type="NCBI Taxonomy" id="763406"/>
    <lineage>
        <taxon>Eukaryota</taxon>
        <taxon>Fungi</taxon>
        <taxon>Dikarya</taxon>
        <taxon>Ascomycota</taxon>
        <taxon>Saccharomycotina</taxon>
        <taxon>Pichiomycetes</taxon>
        <taxon>Pichiales</taxon>
        <taxon>Pichiaceae</taxon>
        <taxon>Pichia</taxon>
    </lineage>
</organism>
<evidence type="ECO:0000256" key="2">
    <source>
        <dbReference type="ARBA" id="ARBA00006164"/>
    </source>
</evidence>
<evidence type="ECO:0000256" key="4">
    <source>
        <dbReference type="ARBA" id="ARBA00022728"/>
    </source>
</evidence>
<evidence type="ECO:0000256" key="3">
    <source>
        <dbReference type="ARBA" id="ARBA00022664"/>
    </source>
</evidence>
<dbReference type="EMBL" id="KV454004">
    <property type="protein sequence ID" value="ODQ45560.1"/>
    <property type="molecule type" value="Genomic_DNA"/>
</dbReference>
<dbReference type="Pfam" id="PF03371">
    <property type="entry name" value="PRP38"/>
    <property type="match status" value="1"/>
</dbReference>
<comment type="similarity">
    <text evidence="2 7">Belongs to the PRP38 family.</text>
</comment>
<keyword evidence="5 7" id="KW-0508">mRNA splicing</keyword>
<accession>A0A1E3NHD6</accession>
<keyword evidence="4 7" id="KW-0747">Spliceosome</keyword>
<evidence type="ECO:0000256" key="5">
    <source>
        <dbReference type="ARBA" id="ARBA00023187"/>
    </source>
</evidence>
<dbReference type="AlphaFoldDB" id="A0A1E3NHD6"/>
<proteinExistence type="inferred from homology"/>
<dbReference type="STRING" id="763406.A0A1E3NHD6"/>
<dbReference type="PANTHER" id="PTHR23142">
    <property type="entry name" value="PRE-MRNA-SPLICING FACTOR 38A-RELATED"/>
    <property type="match status" value="1"/>
</dbReference>
<dbReference type="InterPro" id="IPR005037">
    <property type="entry name" value="PRP38"/>
</dbReference>
<name>A0A1E3NHD6_9ASCO</name>
<evidence type="ECO:0000256" key="1">
    <source>
        <dbReference type="ARBA" id="ARBA00004123"/>
    </source>
</evidence>
<keyword evidence="9" id="KW-1185">Reference proteome</keyword>
<reference evidence="8 9" key="1">
    <citation type="journal article" date="2016" name="Proc. Natl. Acad. Sci. U.S.A.">
        <title>Comparative genomics of biotechnologically important yeasts.</title>
        <authorList>
            <person name="Riley R."/>
            <person name="Haridas S."/>
            <person name="Wolfe K.H."/>
            <person name="Lopes M.R."/>
            <person name="Hittinger C.T."/>
            <person name="Goeker M."/>
            <person name="Salamov A.A."/>
            <person name="Wisecaver J.H."/>
            <person name="Long T.M."/>
            <person name="Calvey C.H."/>
            <person name="Aerts A.L."/>
            <person name="Barry K.W."/>
            <person name="Choi C."/>
            <person name="Clum A."/>
            <person name="Coughlan A.Y."/>
            <person name="Deshpande S."/>
            <person name="Douglass A.P."/>
            <person name="Hanson S.J."/>
            <person name="Klenk H.-P."/>
            <person name="LaButti K.M."/>
            <person name="Lapidus A."/>
            <person name="Lindquist E.A."/>
            <person name="Lipzen A.M."/>
            <person name="Meier-Kolthoff J.P."/>
            <person name="Ohm R.A."/>
            <person name="Otillar R.P."/>
            <person name="Pangilinan J.L."/>
            <person name="Peng Y."/>
            <person name="Rokas A."/>
            <person name="Rosa C.A."/>
            <person name="Scheuner C."/>
            <person name="Sibirny A.A."/>
            <person name="Slot J.C."/>
            <person name="Stielow J.B."/>
            <person name="Sun H."/>
            <person name="Kurtzman C.P."/>
            <person name="Blackwell M."/>
            <person name="Grigoriev I.V."/>
            <person name="Jeffries T.W."/>
        </authorList>
    </citation>
    <scope>NUCLEOTIDE SEQUENCE [LARGE SCALE GENOMIC DNA]</scope>
    <source>
        <strain evidence="8 9">NRRL Y-2026</strain>
    </source>
</reference>
<dbReference type="RefSeq" id="XP_019016673.1">
    <property type="nucleotide sequence ID" value="XM_019164374.1"/>
</dbReference>
<comment type="function">
    <text evidence="7">Required for pre-mRNA splicing.</text>
</comment>
<dbReference type="GO" id="GO:0005681">
    <property type="term" value="C:spliceosomal complex"/>
    <property type="evidence" value="ECO:0007669"/>
    <property type="project" value="UniProtKB-KW"/>
</dbReference>
<protein>
    <recommendedName>
        <fullName evidence="7">Pre-mRNA-splicing factor 38</fullName>
    </recommendedName>
</protein>
<dbReference type="Proteomes" id="UP000094455">
    <property type="component" value="Unassembled WGS sequence"/>
</dbReference>
<evidence type="ECO:0000313" key="8">
    <source>
        <dbReference type="EMBL" id="ODQ45560.1"/>
    </source>
</evidence>
<keyword evidence="6 7" id="KW-0539">Nucleus</keyword>
<evidence type="ECO:0000313" key="9">
    <source>
        <dbReference type="Proteomes" id="UP000094455"/>
    </source>
</evidence>
<dbReference type="GeneID" id="30181061"/>
<evidence type="ECO:0000256" key="7">
    <source>
        <dbReference type="RuleBase" id="RU367025"/>
    </source>
</evidence>
<sequence>MESEQSKGDRNRQNALIVDRGLAKSGTKVHGVNPALLIEKILRERIQDAHYWHLRASQLGFYEVLDECVESVVVVGTYVNAARTKACKFVVLLFRLLQFEVLPEDVVEWLVAGEHGFKYLSVLFMVYARLMWEDQAKLWTVLEARLDDFRRIRVVENGAVRLAHVDEIADSLLEEAKFVDMALPRLVNRWVLEEQGVLEERESALVDEFERELEDAES</sequence>